<sequence length="83" mass="9049">MYSPAKDTLFALPVGNRAIRLNLTDGKDDVKKHPSSIIVYIGFASNLLCFTLPPIDELRSIADPSVSIVLYCCDATGITATYR</sequence>
<name>A0ABQ5KT32_9EUKA</name>
<evidence type="ECO:0000313" key="2">
    <source>
        <dbReference type="Proteomes" id="UP001057375"/>
    </source>
</evidence>
<dbReference type="EMBL" id="BQXS01011031">
    <property type="protein sequence ID" value="GKT35625.1"/>
    <property type="molecule type" value="Genomic_DNA"/>
</dbReference>
<protein>
    <submittedName>
        <fullName evidence="1">Uncharacterized protein</fullName>
    </submittedName>
</protein>
<gene>
    <name evidence="1" type="ORF">ADUPG1_008746</name>
</gene>
<evidence type="ECO:0000313" key="1">
    <source>
        <dbReference type="EMBL" id="GKT35625.1"/>
    </source>
</evidence>
<reference evidence="1" key="1">
    <citation type="submission" date="2022-03" db="EMBL/GenBank/DDBJ databases">
        <title>Draft genome sequence of Aduncisulcus paluster, a free-living microaerophilic Fornicata.</title>
        <authorList>
            <person name="Yuyama I."/>
            <person name="Kume K."/>
            <person name="Tamura T."/>
            <person name="Inagaki Y."/>
            <person name="Hashimoto T."/>
        </authorList>
    </citation>
    <scope>NUCLEOTIDE SEQUENCE</scope>
    <source>
        <strain evidence="1">NY0171</strain>
    </source>
</reference>
<comment type="caution">
    <text evidence="1">The sequence shown here is derived from an EMBL/GenBank/DDBJ whole genome shotgun (WGS) entry which is preliminary data.</text>
</comment>
<organism evidence="1 2">
    <name type="scientific">Aduncisulcus paluster</name>
    <dbReference type="NCBI Taxonomy" id="2918883"/>
    <lineage>
        <taxon>Eukaryota</taxon>
        <taxon>Metamonada</taxon>
        <taxon>Carpediemonas-like organisms</taxon>
        <taxon>Aduncisulcus</taxon>
    </lineage>
</organism>
<dbReference type="Proteomes" id="UP001057375">
    <property type="component" value="Unassembled WGS sequence"/>
</dbReference>
<accession>A0ABQ5KT32</accession>
<keyword evidence="2" id="KW-1185">Reference proteome</keyword>
<proteinExistence type="predicted"/>